<dbReference type="EMBL" id="FMXE01000036">
    <property type="protein sequence ID" value="SDA93593.1"/>
    <property type="molecule type" value="Genomic_DNA"/>
</dbReference>
<dbReference type="InterPro" id="IPR025510">
    <property type="entry name" value="DUF4397"/>
</dbReference>
<evidence type="ECO:0000313" key="2">
    <source>
        <dbReference type="EMBL" id="SDA93593.1"/>
    </source>
</evidence>
<dbReference type="AlphaFoldDB" id="A0A1G5ZH57"/>
<feature type="domain" description="DUF4397" evidence="1">
    <location>
        <begin position="79"/>
        <end position="192"/>
    </location>
</feature>
<accession>A0A1G5ZH57</accession>
<evidence type="ECO:0000313" key="3">
    <source>
        <dbReference type="Proteomes" id="UP000198756"/>
    </source>
</evidence>
<protein>
    <recommendedName>
        <fullName evidence="1">DUF4397 domain-containing protein</fullName>
    </recommendedName>
</protein>
<organism evidence="2 3">
    <name type="scientific">Algoriphagus alkaliphilus</name>
    <dbReference type="NCBI Taxonomy" id="279824"/>
    <lineage>
        <taxon>Bacteria</taxon>
        <taxon>Pseudomonadati</taxon>
        <taxon>Bacteroidota</taxon>
        <taxon>Cytophagia</taxon>
        <taxon>Cytophagales</taxon>
        <taxon>Cyclobacteriaceae</taxon>
        <taxon>Algoriphagus</taxon>
    </lineage>
</organism>
<dbReference type="OrthoDB" id="9792011at2"/>
<evidence type="ECO:0000259" key="1">
    <source>
        <dbReference type="Pfam" id="PF14344"/>
    </source>
</evidence>
<dbReference type="Pfam" id="PF14344">
    <property type="entry name" value="DUF4397"/>
    <property type="match status" value="1"/>
</dbReference>
<sequence>MEQVRTDVLFFLEYLKRKYAIHRHRDKFENLIPTFMSIRSNIKAITRKGLMMASGILAGSLLLTGCLDNLDSPSLPPAAYVSIFQGASGAPAMDIFANQNRVNQTPVEYTQILPYSAFYPGSRNFRFSAFNSATSLLEKRFVLKADTVYSVFVADKASGIDAILVKDIWKEPSSSKTQLRFVHLSPDTEKVYLELSGISAPLVSDSEFKSVSEFKELNPGNVTLKVKSKATGETLIQSGTLDLKGNRVYSLILRGLSAESTGSKKLDIQLITNFINY</sequence>
<reference evidence="3" key="1">
    <citation type="submission" date="2016-10" db="EMBL/GenBank/DDBJ databases">
        <authorList>
            <person name="Varghese N."/>
            <person name="Submissions S."/>
        </authorList>
    </citation>
    <scope>NUCLEOTIDE SEQUENCE [LARGE SCALE GENOMIC DNA]</scope>
    <source>
        <strain evidence="3">DSM 22703</strain>
    </source>
</reference>
<dbReference type="Proteomes" id="UP000198756">
    <property type="component" value="Unassembled WGS sequence"/>
</dbReference>
<dbReference type="STRING" id="279824.SAMN03080617_03751"/>
<keyword evidence="3" id="KW-1185">Reference proteome</keyword>
<name>A0A1G5ZH57_9BACT</name>
<proteinExistence type="predicted"/>
<gene>
    <name evidence="2" type="ORF">SAMN03080617_03751</name>
</gene>